<dbReference type="EMBL" id="BQKI01000074">
    <property type="protein sequence ID" value="GJN19076.1"/>
    <property type="molecule type" value="Genomic_DNA"/>
</dbReference>
<organism evidence="2 3">
    <name type="scientific">Eleusine coracana subsp. coracana</name>
    <dbReference type="NCBI Taxonomy" id="191504"/>
    <lineage>
        <taxon>Eukaryota</taxon>
        <taxon>Viridiplantae</taxon>
        <taxon>Streptophyta</taxon>
        <taxon>Embryophyta</taxon>
        <taxon>Tracheophyta</taxon>
        <taxon>Spermatophyta</taxon>
        <taxon>Magnoliopsida</taxon>
        <taxon>Liliopsida</taxon>
        <taxon>Poales</taxon>
        <taxon>Poaceae</taxon>
        <taxon>PACMAD clade</taxon>
        <taxon>Chloridoideae</taxon>
        <taxon>Cynodonteae</taxon>
        <taxon>Eleusininae</taxon>
        <taxon>Eleusine</taxon>
    </lineage>
</organism>
<name>A0AAV5E972_ELECO</name>
<accession>A0AAV5E972</accession>
<protein>
    <submittedName>
        <fullName evidence="2">Uncharacterized protein</fullName>
    </submittedName>
</protein>
<gene>
    <name evidence="2" type="primary">gb06313</name>
    <name evidence="2" type="ORF">PR202_gb06313</name>
</gene>
<evidence type="ECO:0000313" key="2">
    <source>
        <dbReference type="EMBL" id="GJN19076.1"/>
    </source>
</evidence>
<keyword evidence="3" id="KW-1185">Reference proteome</keyword>
<evidence type="ECO:0000313" key="3">
    <source>
        <dbReference type="Proteomes" id="UP001054889"/>
    </source>
</evidence>
<proteinExistence type="predicted"/>
<reference evidence="2" key="1">
    <citation type="journal article" date="2018" name="DNA Res.">
        <title>Multiple hybrid de novo genome assembly of finger millet, an orphan allotetraploid crop.</title>
        <authorList>
            <person name="Hatakeyama M."/>
            <person name="Aluri S."/>
            <person name="Balachadran M.T."/>
            <person name="Sivarajan S.R."/>
            <person name="Patrignani A."/>
            <person name="Gruter S."/>
            <person name="Poveda L."/>
            <person name="Shimizu-Inatsugi R."/>
            <person name="Baeten J."/>
            <person name="Francoijs K.J."/>
            <person name="Nataraja K.N."/>
            <person name="Reddy Y.A.N."/>
            <person name="Phadnis S."/>
            <person name="Ravikumar R.L."/>
            <person name="Schlapbach R."/>
            <person name="Sreeman S.M."/>
            <person name="Shimizu K.K."/>
        </authorList>
    </citation>
    <scope>NUCLEOTIDE SEQUENCE</scope>
</reference>
<dbReference type="AlphaFoldDB" id="A0AAV5E972"/>
<feature type="region of interest" description="Disordered" evidence="1">
    <location>
        <begin position="37"/>
        <end position="105"/>
    </location>
</feature>
<dbReference type="Proteomes" id="UP001054889">
    <property type="component" value="Unassembled WGS sequence"/>
</dbReference>
<feature type="compositionally biased region" description="Low complexity" evidence="1">
    <location>
        <begin position="44"/>
        <end position="58"/>
    </location>
</feature>
<sequence>MGPLVWADGRLLSLSLLPRRFVLRRARRRPRLLAFLPERNGTDPRPILISSRRSSPNITSDHSPCSSNQSSGDARPSLLSSRVEMQQRWPSLPPALPYSRIHKPR</sequence>
<reference evidence="2" key="2">
    <citation type="submission" date="2021-12" db="EMBL/GenBank/DDBJ databases">
        <title>Resequencing data analysis of finger millet.</title>
        <authorList>
            <person name="Hatakeyama M."/>
            <person name="Aluri S."/>
            <person name="Balachadran M.T."/>
            <person name="Sivarajan S.R."/>
            <person name="Poveda L."/>
            <person name="Shimizu-Inatsugi R."/>
            <person name="Schlapbach R."/>
            <person name="Sreeman S.M."/>
            <person name="Shimizu K.K."/>
        </authorList>
    </citation>
    <scope>NUCLEOTIDE SEQUENCE</scope>
</reference>
<comment type="caution">
    <text evidence="2">The sequence shown here is derived from an EMBL/GenBank/DDBJ whole genome shotgun (WGS) entry which is preliminary data.</text>
</comment>
<evidence type="ECO:0000256" key="1">
    <source>
        <dbReference type="SAM" id="MobiDB-lite"/>
    </source>
</evidence>
<feature type="compositionally biased region" description="Polar residues" evidence="1">
    <location>
        <begin position="59"/>
        <end position="84"/>
    </location>
</feature>